<evidence type="ECO:0000256" key="1">
    <source>
        <dbReference type="ARBA" id="ARBA00004479"/>
    </source>
</evidence>
<feature type="region of interest" description="Disordered" evidence="8">
    <location>
        <begin position="28"/>
        <end position="63"/>
    </location>
</feature>
<proteinExistence type="predicted"/>
<evidence type="ECO:0000256" key="4">
    <source>
        <dbReference type="ARBA" id="ARBA00022989"/>
    </source>
</evidence>
<gene>
    <name evidence="9" type="ORF">H4Q32_019928</name>
</gene>
<keyword evidence="3" id="KW-0732">Signal</keyword>
<keyword evidence="7" id="KW-0325">Glycoprotein</keyword>
<keyword evidence="6 9" id="KW-0675">Receptor</keyword>
<reference evidence="9 10" key="1">
    <citation type="submission" date="2022-01" db="EMBL/GenBank/DDBJ databases">
        <title>A high-quality chromosome-level genome assembly of rohu carp, Labeo rohita.</title>
        <authorList>
            <person name="Arick M.A. II"/>
            <person name="Hsu C.-Y."/>
            <person name="Magbanua Z."/>
            <person name="Pechanova O."/>
            <person name="Grover C."/>
            <person name="Miller E."/>
            <person name="Thrash A."/>
            <person name="Ezzel L."/>
            <person name="Alam S."/>
            <person name="Benzie J."/>
            <person name="Hamilton M."/>
            <person name="Karsi A."/>
            <person name="Lawrence M.L."/>
            <person name="Peterson D.G."/>
        </authorList>
    </citation>
    <scope>NUCLEOTIDE SEQUENCE [LARGE SCALE GENOMIC DNA]</scope>
    <source>
        <strain evidence="10">BAU-BD-2019</strain>
        <tissue evidence="9">Blood</tissue>
    </source>
</reference>
<evidence type="ECO:0000256" key="7">
    <source>
        <dbReference type="ARBA" id="ARBA00023180"/>
    </source>
</evidence>
<evidence type="ECO:0000256" key="8">
    <source>
        <dbReference type="SAM" id="MobiDB-lite"/>
    </source>
</evidence>
<evidence type="ECO:0000256" key="2">
    <source>
        <dbReference type="ARBA" id="ARBA00022692"/>
    </source>
</evidence>
<feature type="compositionally biased region" description="Basic and acidic residues" evidence="8">
    <location>
        <begin position="30"/>
        <end position="63"/>
    </location>
</feature>
<evidence type="ECO:0000256" key="3">
    <source>
        <dbReference type="ARBA" id="ARBA00022729"/>
    </source>
</evidence>
<dbReference type="SUPFAM" id="SSF49265">
    <property type="entry name" value="Fibronectin type III"/>
    <property type="match status" value="1"/>
</dbReference>
<name>A0ABQ8LGC0_LABRO</name>
<comment type="subcellular location">
    <subcellularLocation>
        <location evidence="1">Membrane</location>
        <topology evidence="1">Single-pass type I membrane protein</topology>
    </subcellularLocation>
</comment>
<organism evidence="9 10">
    <name type="scientific">Labeo rohita</name>
    <name type="common">Indian major carp</name>
    <name type="synonym">Cyprinus rohita</name>
    <dbReference type="NCBI Taxonomy" id="84645"/>
    <lineage>
        <taxon>Eukaryota</taxon>
        <taxon>Metazoa</taxon>
        <taxon>Chordata</taxon>
        <taxon>Craniata</taxon>
        <taxon>Vertebrata</taxon>
        <taxon>Euteleostomi</taxon>
        <taxon>Actinopterygii</taxon>
        <taxon>Neopterygii</taxon>
        <taxon>Teleostei</taxon>
        <taxon>Ostariophysi</taxon>
        <taxon>Cypriniformes</taxon>
        <taxon>Cyprinidae</taxon>
        <taxon>Labeoninae</taxon>
        <taxon>Labeonini</taxon>
        <taxon>Labeo</taxon>
    </lineage>
</organism>
<dbReference type="PANTHER" id="PTHR23037">
    <property type="entry name" value="CYTOKINE RECEPTOR"/>
    <property type="match status" value="1"/>
</dbReference>
<accession>A0ABQ8LGC0</accession>
<dbReference type="InterPro" id="IPR036116">
    <property type="entry name" value="FN3_sf"/>
</dbReference>
<dbReference type="Gene3D" id="2.60.40.10">
    <property type="entry name" value="Immunoglobulins"/>
    <property type="match status" value="2"/>
</dbReference>
<dbReference type="Proteomes" id="UP000830375">
    <property type="component" value="Unassembled WGS sequence"/>
</dbReference>
<keyword evidence="10" id="KW-1185">Reference proteome</keyword>
<dbReference type="InterPro" id="IPR003961">
    <property type="entry name" value="FN3_dom"/>
</dbReference>
<dbReference type="EMBL" id="JACTAM010000024">
    <property type="protein sequence ID" value="KAI2648791.1"/>
    <property type="molecule type" value="Genomic_DNA"/>
</dbReference>
<dbReference type="CDD" id="cd00063">
    <property type="entry name" value="FN3"/>
    <property type="match status" value="1"/>
</dbReference>
<evidence type="ECO:0000313" key="10">
    <source>
        <dbReference type="Proteomes" id="UP000830375"/>
    </source>
</evidence>
<evidence type="ECO:0000256" key="6">
    <source>
        <dbReference type="ARBA" id="ARBA00023170"/>
    </source>
</evidence>
<dbReference type="PANTHER" id="PTHR23037:SF42">
    <property type="entry name" value="CYTOKINE RECEPTOR COMMON SUBUNIT GAMMA ISOFORM X1-RELATED"/>
    <property type="match status" value="1"/>
</dbReference>
<keyword evidence="4" id="KW-1133">Transmembrane helix</keyword>
<evidence type="ECO:0000313" key="9">
    <source>
        <dbReference type="EMBL" id="KAI2648791.1"/>
    </source>
</evidence>
<evidence type="ECO:0000256" key="5">
    <source>
        <dbReference type="ARBA" id="ARBA00023136"/>
    </source>
</evidence>
<protein>
    <submittedName>
        <fullName evidence="9">Interleukin-4 receptor subunit alpha</fullName>
    </submittedName>
</protein>
<sequence length="451" mass="52824">MISVSKRLKRVREFADLNAQVLTKKQAVCTDRERERETERERERERERDRDRERERERERQRQRQRERCATEAFFHVRVKPETTTSPSAGDQYSLECLSNYLSNITCSLNISAESLANESSYWLQFSSYEERYDCTLKMGEQSLLCELDLSQHLIFTDVDSYSISLHSGYYGNNFSVVLDADFMPHEHIRPVPPFNLTLLREKNRVLFQWQSGYDEDSFLIPHLQYQLSIYSQNKVQLYEVETVDQKMYVDESRFEPHTNYTVRVRSRPNQVRYIGVWSLWAPASHWRSGDIHSESVYRALKEETPGGSFQSYQYLLLLPLLLVLLTCIPYSRWRKNDYIPSPAPYFRDWKGDVQVCSVLSGKMRDIMQGEESLEINILTESTDTPSRPTSLDYEKMGEIDEHESPSMPQSPVGSEVDSGCWIRDFITTERGSITCSEDYCTLSTSHTFAF</sequence>
<comment type="caution">
    <text evidence="9">The sequence shown here is derived from an EMBL/GenBank/DDBJ whole genome shotgun (WGS) entry which is preliminary data.</text>
</comment>
<keyword evidence="2" id="KW-0812">Transmembrane</keyword>
<dbReference type="InterPro" id="IPR013783">
    <property type="entry name" value="Ig-like_fold"/>
</dbReference>
<keyword evidence="5" id="KW-0472">Membrane</keyword>